<reference evidence="5" key="1">
    <citation type="journal article" date="2019" name="Int. J. Syst. Evol. Microbiol.">
        <title>The Global Catalogue of Microorganisms (GCM) 10K type strain sequencing project: providing services to taxonomists for standard genome sequencing and annotation.</title>
        <authorList>
            <consortium name="The Broad Institute Genomics Platform"/>
            <consortium name="The Broad Institute Genome Sequencing Center for Infectious Disease"/>
            <person name="Wu L."/>
            <person name="Ma J."/>
        </authorList>
    </citation>
    <scope>NUCLEOTIDE SEQUENCE [LARGE SCALE GENOMIC DNA]</scope>
    <source>
        <strain evidence="5">CCUG 61889</strain>
    </source>
</reference>
<evidence type="ECO:0000313" key="4">
    <source>
        <dbReference type="EMBL" id="MFC3885745.1"/>
    </source>
</evidence>
<protein>
    <submittedName>
        <fullName evidence="4">Xanthine dehydrogenase family protein molybdopterin-binding subunit</fullName>
    </submittedName>
</protein>
<dbReference type="InterPro" id="IPR008274">
    <property type="entry name" value="AldOxase/xan_DH_MoCoBD1"/>
</dbReference>
<dbReference type="PANTHER" id="PTHR11908">
    <property type="entry name" value="XANTHINE DEHYDROGENASE"/>
    <property type="match status" value="1"/>
</dbReference>
<dbReference type="Pfam" id="PF20256">
    <property type="entry name" value="MoCoBD_2"/>
    <property type="match status" value="1"/>
</dbReference>
<dbReference type="SMART" id="SM01008">
    <property type="entry name" value="Ald_Xan_dh_C"/>
    <property type="match status" value="1"/>
</dbReference>
<gene>
    <name evidence="4" type="ORF">ACFOU2_20620</name>
</gene>
<proteinExistence type="predicted"/>
<evidence type="ECO:0000256" key="2">
    <source>
        <dbReference type="ARBA" id="ARBA00023002"/>
    </source>
</evidence>
<keyword evidence="1" id="KW-0500">Molybdenum</keyword>
<dbReference type="SUPFAM" id="SSF54665">
    <property type="entry name" value="CO dehydrogenase molybdoprotein N-domain-like"/>
    <property type="match status" value="1"/>
</dbReference>
<dbReference type="InterPro" id="IPR037165">
    <property type="entry name" value="AldOxase/xan_DH_Mopterin-bd_sf"/>
</dbReference>
<accession>A0ABV8B782</accession>
<dbReference type="InterPro" id="IPR016208">
    <property type="entry name" value="Ald_Oxase/xanthine_DH-like"/>
</dbReference>
<dbReference type="RefSeq" id="WP_377918138.1">
    <property type="nucleotide sequence ID" value="NZ_JBHRZT010000072.1"/>
</dbReference>
<dbReference type="Gene3D" id="3.90.1170.50">
    <property type="entry name" value="Aldehyde oxidase/xanthine dehydrogenase, a/b hammerhead"/>
    <property type="match status" value="1"/>
</dbReference>
<dbReference type="InterPro" id="IPR046867">
    <property type="entry name" value="AldOxase/xan_DH_MoCoBD2"/>
</dbReference>
<sequence length="788" mass="86592">MRIKERKGGTVLLIIGKSVIRKDAWEKVTGTAKYTDDYITQGMLYGHMIISPYGHARITKIDTSDALKVPGVRAILAGQQFPLTGEEIRDRPPIAVEKVRYHGETVAVVVADTPVLAKRAADHIKVTYEPLPVVNSPTEALQADVPLVHENLGAYKRQKRVYPEPGTNIANRTKIRKGNMEQGWSESDVVVEANFSFSPSDHAAMETRCSLAEIRPNGTVIITTSSQAPFMVKKLLNEYFGVETGKVIVNTPLVGGAYGGKASVQLELLAYLASKAVGGRLVKLLNSREEDILTSPVHIGLDAKVKLGCSKDGIIKAAEILYLFDGGAYSDKAADMSKAAAVDCTGPYHIENVWCDSLCMYTNHPYAAPFRGFSHSELLFAIERTMDILAKKLGMDPLELRYKNAIKPGHTTPTRVLLNSSNVGNLPECICRLREWMNWNEGQRIELGKYKVRAKGISCIWKTSTIESDASSGVILTFNSDGSINLMSGVIEIGTGTKTILAQILAERLKMDVNKVYVRMKVNTQTTPEHWKTVASRGTFMAGRAVLEAAEDVMNQLKEVASCVLRAAKADLEIADGRVFLRDEPRTGIDIKDIAYGYKYPNGNAIGGQIIGRGHYMLRRMTYLDPETGAGKPGPEWTVGAQGVEVEFDTRTYRYRILKAVTVVDIGRVLNEKTAIGQVMGAMSMGLAFGGRETFWFDQYGRVLNPQLRTYRPMRYGENPEYIVDFVETPQIDAPYGARGVGEHGLLGMPAALGNSLTVAAGVPLNQLPLIPELIWRTKEGGVQNDFI</sequence>
<feature type="domain" description="Aldehyde oxidase/xanthine dehydrogenase a/b hammerhead" evidence="3">
    <location>
        <begin position="29"/>
        <end position="132"/>
    </location>
</feature>
<keyword evidence="5" id="KW-1185">Reference proteome</keyword>
<dbReference type="Gene3D" id="3.30.365.10">
    <property type="entry name" value="Aldehyde oxidase/xanthine dehydrogenase, molybdopterin binding domain"/>
    <property type="match status" value="4"/>
</dbReference>
<evidence type="ECO:0000256" key="1">
    <source>
        <dbReference type="ARBA" id="ARBA00022505"/>
    </source>
</evidence>
<evidence type="ECO:0000313" key="5">
    <source>
        <dbReference type="Proteomes" id="UP001595752"/>
    </source>
</evidence>
<dbReference type="EMBL" id="JBHRZT010000072">
    <property type="protein sequence ID" value="MFC3885745.1"/>
    <property type="molecule type" value="Genomic_DNA"/>
</dbReference>
<dbReference type="SUPFAM" id="SSF56003">
    <property type="entry name" value="Molybdenum cofactor-binding domain"/>
    <property type="match status" value="1"/>
</dbReference>
<keyword evidence="2" id="KW-0560">Oxidoreductase</keyword>
<name>A0ABV8B782_9BACI</name>
<comment type="caution">
    <text evidence="4">The sequence shown here is derived from an EMBL/GenBank/DDBJ whole genome shotgun (WGS) entry which is preliminary data.</text>
</comment>
<organism evidence="4 5">
    <name type="scientific">Bacillus songklensis</name>
    <dbReference type="NCBI Taxonomy" id="1069116"/>
    <lineage>
        <taxon>Bacteria</taxon>
        <taxon>Bacillati</taxon>
        <taxon>Bacillota</taxon>
        <taxon>Bacilli</taxon>
        <taxon>Bacillales</taxon>
        <taxon>Bacillaceae</taxon>
        <taxon>Bacillus</taxon>
    </lineage>
</organism>
<dbReference type="Pfam" id="PF02738">
    <property type="entry name" value="MoCoBD_1"/>
    <property type="match status" value="1"/>
</dbReference>
<dbReference type="InterPro" id="IPR036856">
    <property type="entry name" value="Ald_Oxase/Xan_DH_a/b_sf"/>
</dbReference>
<evidence type="ECO:0000259" key="3">
    <source>
        <dbReference type="SMART" id="SM01008"/>
    </source>
</evidence>
<dbReference type="Proteomes" id="UP001595752">
    <property type="component" value="Unassembled WGS sequence"/>
</dbReference>
<dbReference type="Pfam" id="PF01315">
    <property type="entry name" value="Ald_Xan_dh_C"/>
    <property type="match status" value="1"/>
</dbReference>
<dbReference type="PANTHER" id="PTHR11908:SF132">
    <property type="entry name" value="ALDEHYDE OXIDASE 1-RELATED"/>
    <property type="match status" value="1"/>
</dbReference>
<dbReference type="InterPro" id="IPR000674">
    <property type="entry name" value="Ald_Oxase/Xan_DH_a/b"/>
</dbReference>